<evidence type="ECO:0000313" key="4">
    <source>
        <dbReference type="EMBL" id="TGJ78578.1"/>
    </source>
</evidence>
<keyword evidence="2" id="KW-0472">Membrane</keyword>
<reference evidence="4 5" key="1">
    <citation type="submission" date="2019-03" db="EMBL/GenBank/DDBJ databases">
        <title>Draft genome sequence of Xylaria hypoxylon DSM 108379, a ubiquitous saprotrophic-parasitic fungi on hardwood.</title>
        <authorList>
            <person name="Buettner E."/>
            <person name="Leonhardt S."/>
            <person name="Gebauer A.M."/>
            <person name="Liers C."/>
            <person name="Hofrichter M."/>
            <person name="Kellner H."/>
        </authorList>
    </citation>
    <scope>NUCLEOTIDE SEQUENCE [LARGE SCALE GENOMIC DNA]</scope>
    <source>
        <strain evidence="4 5">DSM 108379</strain>
    </source>
</reference>
<dbReference type="Proteomes" id="UP000297716">
    <property type="component" value="Unassembled WGS sequence"/>
</dbReference>
<dbReference type="PROSITE" id="PS51257">
    <property type="entry name" value="PROKAR_LIPOPROTEIN"/>
    <property type="match status" value="1"/>
</dbReference>
<evidence type="ECO:0000313" key="5">
    <source>
        <dbReference type="Proteomes" id="UP000297716"/>
    </source>
</evidence>
<feature type="region of interest" description="Disordered" evidence="1">
    <location>
        <begin position="30"/>
        <end position="101"/>
    </location>
</feature>
<dbReference type="OrthoDB" id="4712343at2759"/>
<feature type="region of interest" description="Disordered" evidence="1">
    <location>
        <begin position="118"/>
        <end position="137"/>
    </location>
</feature>
<comment type="caution">
    <text evidence="4">The sequence shown here is derived from an EMBL/GenBank/DDBJ whole genome shotgun (WGS) entry which is preliminary data.</text>
</comment>
<protein>
    <recommendedName>
        <fullName evidence="6">Copper transporter</fullName>
    </recommendedName>
</protein>
<accession>A0A4Z0YFA9</accession>
<keyword evidence="2" id="KW-1133">Transmembrane helix</keyword>
<evidence type="ECO:0000256" key="3">
    <source>
        <dbReference type="SAM" id="SignalP"/>
    </source>
</evidence>
<proteinExistence type="predicted"/>
<dbReference type="EMBL" id="SKBN01000373">
    <property type="protein sequence ID" value="TGJ78578.1"/>
    <property type="molecule type" value="Genomic_DNA"/>
</dbReference>
<keyword evidence="2" id="KW-0812">Transmembrane</keyword>
<feature type="chain" id="PRO_5021389287" description="Copper transporter" evidence="3">
    <location>
        <begin position="19"/>
        <end position="257"/>
    </location>
</feature>
<name>A0A4Z0YFA9_9PEZI</name>
<keyword evidence="3" id="KW-0732">Signal</keyword>
<keyword evidence="5" id="KW-1185">Reference proteome</keyword>
<evidence type="ECO:0008006" key="6">
    <source>
        <dbReference type="Google" id="ProtNLM"/>
    </source>
</evidence>
<gene>
    <name evidence="4" type="ORF">E0Z10_g10189</name>
</gene>
<organism evidence="4 5">
    <name type="scientific">Xylaria hypoxylon</name>
    <dbReference type="NCBI Taxonomy" id="37992"/>
    <lineage>
        <taxon>Eukaryota</taxon>
        <taxon>Fungi</taxon>
        <taxon>Dikarya</taxon>
        <taxon>Ascomycota</taxon>
        <taxon>Pezizomycotina</taxon>
        <taxon>Sordariomycetes</taxon>
        <taxon>Xylariomycetidae</taxon>
        <taxon>Xylariales</taxon>
        <taxon>Xylariaceae</taxon>
        <taxon>Xylaria</taxon>
    </lineage>
</organism>
<feature type="signal peptide" evidence="3">
    <location>
        <begin position="1"/>
        <end position="18"/>
    </location>
</feature>
<evidence type="ECO:0000256" key="1">
    <source>
        <dbReference type="SAM" id="MobiDB-lite"/>
    </source>
</evidence>
<feature type="transmembrane region" description="Helical" evidence="2">
    <location>
        <begin position="177"/>
        <end position="196"/>
    </location>
</feature>
<evidence type="ECO:0000256" key="2">
    <source>
        <dbReference type="SAM" id="Phobius"/>
    </source>
</evidence>
<dbReference type="AlphaFoldDB" id="A0A4Z0YFA9"/>
<sequence length="257" mass="28101">MKFSAALHFLAISSCAIAAPISTDLDKLPGRADLSNSGPGQEPRIKLPIETPIAQPSKVPGKKGSKPQGIQLSKGQRRPSSGGVAKPTPTPKKSSHKPKMPKSSYLASLAHRLTNKSPFSESSIVREETRASTGDWEQEATIVEWETKASREATIWLPCFTTDKTLIYHPVRVNTDMLVVSMVLSFIAVILVIELWKPVAARIRRLRSGHGPIFLDIDQVASRESLARKPSMSCEPIVEIIAESKREVDKVEMATAT</sequence>